<dbReference type="OrthoDB" id="9804286at2"/>
<organism evidence="5 6">
    <name type="scientific">Psychromicrobium lacuslunae</name>
    <dbReference type="NCBI Taxonomy" id="1618207"/>
    <lineage>
        <taxon>Bacteria</taxon>
        <taxon>Bacillati</taxon>
        <taxon>Actinomycetota</taxon>
        <taxon>Actinomycetes</taxon>
        <taxon>Micrococcales</taxon>
        <taxon>Micrococcaceae</taxon>
        <taxon>Psychromicrobium</taxon>
    </lineage>
</organism>
<dbReference type="GO" id="GO:0005829">
    <property type="term" value="C:cytosol"/>
    <property type="evidence" value="ECO:0007669"/>
    <property type="project" value="TreeGrafter"/>
</dbReference>
<dbReference type="InterPro" id="IPR001763">
    <property type="entry name" value="Rhodanese-like_dom"/>
</dbReference>
<dbReference type="GO" id="GO:0004792">
    <property type="term" value="F:thiosulfate-cyanide sulfurtransferase activity"/>
    <property type="evidence" value="ECO:0007669"/>
    <property type="project" value="TreeGrafter"/>
</dbReference>
<evidence type="ECO:0000259" key="4">
    <source>
        <dbReference type="PROSITE" id="PS50206"/>
    </source>
</evidence>
<evidence type="ECO:0000313" key="5">
    <source>
        <dbReference type="EMBL" id="AJT41537.1"/>
    </source>
</evidence>
<sequence length="372" mass="39005">MSFALSPLVAPGPELSAEELQRYSRHLLLPEVAVLGQRRLKNSRVLVIGAGGLGSPVISYLAAAGVGIIGVIDDDVVDVSNLQRQVLHKNSSVGQPKVSSAVAAVAELNPLVTVQAIQERLSSANALDLLGQYDLVLDGSDNFATRYLVSDACEILAKPLVWGSILRFDGQVSVFWSGQGPSYRDVFPEPPPADAVPSCSEAGVFGLLCGVIGSVMAGEAVKLLTGIGEPLLGRLQVYDALDSSWRTVRVSADPERSPVTELIDYQEFCGVQPAASVAIPWSAVTPTQQLIDVRSANETALGSLPGAIVIPKAVLDAKDYSLLPEDTELVLFCRTGLRSAAAALALRAAGFERVWSVAGGLGSAAGHAEVRS</sequence>
<dbReference type="InterPro" id="IPR000594">
    <property type="entry name" value="ThiF_NAD_FAD-bd"/>
</dbReference>
<dbReference type="STRING" id="1618207.UM93_08455"/>
<dbReference type="InterPro" id="IPR035985">
    <property type="entry name" value="Ubiquitin-activating_enz"/>
</dbReference>
<dbReference type="InterPro" id="IPR045886">
    <property type="entry name" value="ThiF/MoeB/HesA"/>
</dbReference>
<gene>
    <name evidence="5" type="ORF">UM93_08455</name>
</gene>
<dbReference type="PROSITE" id="PS50206">
    <property type="entry name" value="RHODANESE_3"/>
    <property type="match status" value="1"/>
</dbReference>
<dbReference type="InterPro" id="IPR036873">
    <property type="entry name" value="Rhodanese-like_dom_sf"/>
</dbReference>
<dbReference type="RefSeq" id="WP_045074982.1">
    <property type="nucleotide sequence ID" value="NZ_CP011005.1"/>
</dbReference>
<evidence type="ECO:0000313" key="6">
    <source>
        <dbReference type="Proteomes" id="UP000061839"/>
    </source>
</evidence>
<protein>
    <submittedName>
        <fullName evidence="5">Molybdopterin biosynthesis-like protein MoeZ</fullName>
    </submittedName>
</protein>
<dbReference type="PANTHER" id="PTHR10953">
    <property type="entry name" value="UBIQUITIN-ACTIVATING ENZYME E1"/>
    <property type="match status" value="1"/>
</dbReference>
<keyword evidence="3" id="KW-0067">ATP-binding</keyword>
<dbReference type="GO" id="GO:0005524">
    <property type="term" value="F:ATP binding"/>
    <property type="evidence" value="ECO:0007669"/>
    <property type="project" value="UniProtKB-KW"/>
</dbReference>
<keyword evidence="6" id="KW-1185">Reference proteome</keyword>
<dbReference type="Gene3D" id="3.40.250.10">
    <property type="entry name" value="Rhodanese-like domain"/>
    <property type="match status" value="1"/>
</dbReference>
<evidence type="ECO:0000256" key="2">
    <source>
        <dbReference type="ARBA" id="ARBA00022741"/>
    </source>
</evidence>
<dbReference type="PATRIC" id="fig|1618207.4.peg.1711"/>
<evidence type="ECO:0000256" key="3">
    <source>
        <dbReference type="ARBA" id="ARBA00022840"/>
    </source>
</evidence>
<dbReference type="CDD" id="cd00158">
    <property type="entry name" value="RHOD"/>
    <property type="match status" value="1"/>
</dbReference>
<dbReference type="AlphaFoldDB" id="A0A0D4BYN7"/>
<dbReference type="Pfam" id="PF00581">
    <property type="entry name" value="Rhodanese"/>
    <property type="match status" value="1"/>
</dbReference>
<keyword evidence="1" id="KW-0808">Transferase</keyword>
<reference evidence="5 6" key="1">
    <citation type="journal article" date="2015" name="Genome Announc.">
        <title>Complete Genome Sequencing of Protease-Producing Novel Arthrobacter sp. Strain IHBB 11108 Using PacBio Single-Molecule Real-Time Sequencing Technology.</title>
        <authorList>
            <person name="Kiran S."/>
            <person name="Swarnkar M.K."/>
            <person name="Pal M."/>
            <person name="Thakur R."/>
            <person name="Tewari R."/>
            <person name="Singh A.K."/>
            <person name="Gulati A."/>
        </authorList>
    </citation>
    <scope>NUCLEOTIDE SEQUENCE [LARGE SCALE GENOMIC DNA]</scope>
    <source>
        <strain evidence="5 6">IHBB 11108</strain>
    </source>
</reference>
<dbReference type="HOGENOM" id="CLU_013325_1_0_11"/>
<dbReference type="Pfam" id="PF00899">
    <property type="entry name" value="ThiF"/>
    <property type="match status" value="1"/>
</dbReference>
<keyword evidence="2" id="KW-0547">Nucleotide-binding</keyword>
<dbReference type="GO" id="GO:0008146">
    <property type="term" value="F:sulfotransferase activity"/>
    <property type="evidence" value="ECO:0007669"/>
    <property type="project" value="TreeGrafter"/>
</dbReference>
<dbReference type="Proteomes" id="UP000061839">
    <property type="component" value="Chromosome"/>
</dbReference>
<dbReference type="GO" id="GO:0016779">
    <property type="term" value="F:nucleotidyltransferase activity"/>
    <property type="evidence" value="ECO:0007669"/>
    <property type="project" value="TreeGrafter"/>
</dbReference>
<name>A0A0D4BYN7_9MICC</name>
<dbReference type="SUPFAM" id="SSF69572">
    <property type="entry name" value="Activating enzymes of the ubiquitin-like proteins"/>
    <property type="match status" value="1"/>
</dbReference>
<dbReference type="FunFam" id="3.40.50.720:FF:000033">
    <property type="entry name" value="Adenylyltransferase and sulfurtransferase MOCS3"/>
    <property type="match status" value="1"/>
</dbReference>
<dbReference type="CDD" id="cd00757">
    <property type="entry name" value="ThiF_MoeB_HesA_family"/>
    <property type="match status" value="1"/>
</dbReference>
<dbReference type="EMBL" id="CP011005">
    <property type="protein sequence ID" value="AJT41537.1"/>
    <property type="molecule type" value="Genomic_DNA"/>
</dbReference>
<dbReference type="Gene3D" id="3.40.50.720">
    <property type="entry name" value="NAD(P)-binding Rossmann-like Domain"/>
    <property type="match status" value="1"/>
</dbReference>
<dbReference type="SMART" id="SM00450">
    <property type="entry name" value="RHOD"/>
    <property type="match status" value="1"/>
</dbReference>
<dbReference type="KEGG" id="ari:UM93_08455"/>
<evidence type="ECO:0000256" key="1">
    <source>
        <dbReference type="ARBA" id="ARBA00022679"/>
    </source>
</evidence>
<feature type="domain" description="Rhodanese" evidence="4">
    <location>
        <begin position="284"/>
        <end position="369"/>
    </location>
</feature>
<proteinExistence type="predicted"/>
<accession>A0A0D4BYN7</accession>
<dbReference type="GO" id="GO:0008641">
    <property type="term" value="F:ubiquitin-like modifier activating enzyme activity"/>
    <property type="evidence" value="ECO:0007669"/>
    <property type="project" value="InterPro"/>
</dbReference>
<dbReference type="NCBIfam" id="NF004281">
    <property type="entry name" value="PRK05690.1"/>
    <property type="match status" value="1"/>
</dbReference>
<dbReference type="PANTHER" id="PTHR10953:SF102">
    <property type="entry name" value="ADENYLYLTRANSFERASE AND SULFURTRANSFERASE MOCS3"/>
    <property type="match status" value="1"/>
</dbReference>